<gene>
    <name evidence="1" type="ORF">EGH24_11325</name>
</gene>
<evidence type="ECO:0000313" key="2">
    <source>
        <dbReference type="Proteomes" id="UP000705823"/>
    </source>
</evidence>
<name>A0A8J8P874_9EURY</name>
<protein>
    <submittedName>
        <fullName evidence="1">Uncharacterized protein</fullName>
    </submittedName>
</protein>
<sequence>MRLGVATPGVSPATVRDCLADRGERISVVRASRCGRLGRSLESATTVILCIRRCAVSIHAAERVLDTVDRPRVCRVQVVDAATVPRWLRQRFECPVRASSQPQRVA</sequence>
<reference evidence="1" key="1">
    <citation type="submission" date="2019-02" db="EMBL/GenBank/DDBJ databases">
        <title>Halonotius sp. a new haloarchaeum isolated from saline soil.</title>
        <authorList>
            <person name="Duran-Viseras A."/>
            <person name="Sanchez-Porro C."/>
            <person name="Ventosa A."/>
        </authorList>
    </citation>
    <scope>NUCLEOTIDE SEQUENCE</scope>
    <source>
        <strain evidence="1">F15B</strain>
    </source>
</reference>
<comment type="caution">
    <text evidence="1">The sequence shown here is derived from an EMBL/GenBank/DDBJ whole genome shotgun (WGS) entry which is preliminary data.</text>
</comment>
<dbReference type="RefSeq" id="WP_142980255.1">
    <property type="nucleotide sequence ID" value="NZ_RKLU01000005.1"/>
</dbReference>
<organism evidence="1 2">
    <name type="scientific">Halonotius terrestris</name>
    <dbReference type="NCBI Taxonomy" id="2487750"/>
    <lineage>
        <taxon>Archaea</taxon>
        <taxon>Methanobacteriati</taxon>
        <taxon>Methanobacteriota</taxon>
        <taxon>Stenosarchaea group</taxon>
        <taxon>Halobacteria</taxon>
        <taxon>Halobacteriales</taxon>
        <taxon>Haloferacaceae</taxon>
        <taxon>Halonotius</taxon>
    </lineage>
</organism>
<evidence type="ECO:0000313" key="1">
    <source>
        <dbReference type="EMBL" id="TQQ79219.1"/>
    </source>
</evidence>
<dbReference type="EMBL" id="RKLU01000005">
    <property type="protein sequence ID" value="TQQ79219.1"/>
    <property type="molecule type" value="Genomic_DNA"/>
</dbReference>
<dbReference type="AlphaFoldDB" id="A0A8J8P874"/>
<proteinExistence type="predicted"/>
<dbReference type="Proteomes" id="UP000705823">
    <property type="component" value="Unassembled WGS sequence"/>
</dbReference>
<keyword evidence="2" id="KW-1185">Reference proteome</keyword>
<accession>A0A8J8P874</accession>
<dbReference type="OrthoDB" id="383948at2157"/>